<sequence>MNLEVTGQINFTCDTFETYPSKKPPFFSKEQLIYITSCKIWVLNGVLSALLALVSKKIALGNNVCYRMWELTDVLSDYLHYWHWSARK</sequence>
<evidence type="ECO:0000313" key="2">
    <source>
        <dbReference type="EMBL" id="GIY41572.1"/>
    </source>
</evidence>
<organism evidence="2 3">
    <name type="scientific">Caerostris darwini</name>
    <dbReference type="NCBI Taxonomy" id="1538125"/>
    <lineage>
        <taxon>Eukaryota</taxon>
        <taxon>Metazoa</taxon>
        <taxon>Ecdysozoa</taxon>
        <taxon>Arthropoda</taxon>
        <taxon>Chelicerata</taxon>
        <taxon>Arachnida</taxon>
        <taxon>Araneae</taxon>
        <taxon>Araneomorphae</taxon>
        <taxon>Entelegynae</taxon>
        <taxon>Araneoidea</taxon>
        <taxon>Araneidae</taxon>
        <taxon>Caerostris</taxon>
    </lineage>
</organism>
<dbReference type="Proteomes" id="UP001054837">
    <property type="component" value="Unassembled WGS sequence"/>
</dbReference>
<keyword evidence="3" id="KW-1185">Reference proteome</keyword>
<feature type="transmembrane region" description="Helical" evidence="1">
    <location>
        <begin position="32"/>
        <end position="54"/>
    </location>
</feature>
<accession>A0AAV4T825</accession>
<keyword evidence="1" id="KW-0472">Membrane</keyword>
<keyword evidence="1" id="KW-0812">Transmembrane</keyword>
<dbReference type="EMBL" id="BPLQ01009082">
    <property type="protein sequence ID" value="GIY41572.1"/>
    <property type="molecule type" value="Genomic_DNA"/>
</dbReference>
<protein>
    <submittedName>
        <fullName evidence="2">Uncharacterized protein</fullName>
    </submittedName>
</protein>
<evidence type="ECO:0000313" key="3">
    <source>
        <dbReference type="Proteomes" id="UP001054837"/>
    </source>
</evidence>
<comment type="caution">
    <text evidence="2">The sequence shown here is derived from an EMBL/GenBank/DDBJ whole genome shotgun (WGS) entry which is preliminary data.</text>
</comment>
<proteinExistence type="predicted"/>
<evidence type="ECO:0000256" key="1">
    <source>
        <dbReference type="SAM" id="Phobius"/>
    </source>
</evidence>
<dbReference type="AlphaFoldDB" id="A0AAV4T825"/>
<gene>
    <name evidence="2" type="ORF">CDAR_9531</name>
</gene>
<keyword evidence="1" id="KW-1133">Transmembrane helix</keyword>
<name>A0AAV4T825_9ARAC</name>
<reference evidence="2 3" key="1">
    <citation type="submission" date="2021-06" db="EMBL/GenBank/DDBJ databases">
        <title>Caerostris darwini draft genome.</title>
        <authorList>
            <person name="Kono N."/>
            <person name="Arakawa K."/>
        </authorList>
    </citation>
    <scope>NUCLEOTIDE SEQUENCE [LARGE SCALE GENOMIC DNA]</scope>
</reference>